<dbReference type="PANTHER" id="PTHR36849">
    <property type="entry name" value="CYTOPLASMIC PROTEIN-RELATED"/>
    <property type="match status" value="1"/>
</dbReference>
<dbReference type="Pfam" id="PF22752">
    <property type="entry name" value="DUF488-N3i"/>
    <property type="match status" value="1"/>
</dbReference>
<feature type="region of interest" description="Disordered" evidence="1">
    <location>
        <begin position="150"/>
        <end position="199"/>
    </location>
</feature>
<accession>A0ABT5CG14</accession>
<dbReference type="Proteomes" id="UP001217485">
    <property type="component" value="Unassembled WGS sequence"/>
</dbReference>
<reference evidence="2 3" key="1">
    <citation type="submission" date="2023-01" db="EMBL/GenBank/DDBJ databases">
        <title>Minimal conservation of predation-associated metabolite biosynthetic gene clusters underscores biosynthetic potential of Myxococcota including descriptions for ten novel species: Archangium lansinium sp. nov., Myxococcus landrumus sp. nov., Nannocystis bai.</title>
        <authorList>
            <person name="Ahearne A."/>
            <person name="Stevens C."/>
            <person name="Dowd S."/>
        </authorList>
    </citation>
    <scope>NUCLEOTIDE SEQUENCE [LARGE SCALE GENOMIC DNA]</scope>
    <source>
        <strain evidence="2 3">WIWO2</strain>
    </source>
</reference>
<evidence type="ECO:0000313" key="2">
    <source>
        <dbReference type="EMBL" id="MDC0684067.1"/>
    </source>
</evidence>
<name>A0ABT5CG14_9BACT</name>
<dbReference type="PANTHER" id="PTHR36849:SF1">
    <property type="entry name" value="CYTOPLASMIC PROTEIN"/>
    <property type="match status" value="1"/>
</dbReference>
<organism evidence="2 3">
    <name type="scientific">Sorangium atrum</name>
    <dbReference type="NCBI Taxonomy" id="2995308"/>
    <lineage>
        <taxon>Bacteria</taxon>
        <taxon>Pseudomonadati</taxon>
        <taxon>Myxococcota</taxon>
        <taxon>Polyangia</taxon>
        <taxon>Polyangiales</taxon>
        <taxon>Polyangiaceae</taxon>
        <taxon>Sorangium</taxon>
    </lineage>
</organism>
<keyword evidence="3" id="KW-1185">Reference proteome</keyword>
<protein>
    <submittedName>
        <fullName evidence="2">DUF488 family protein</fullName>
    </submittedName>
</protein>
<dbReference type="RefSeq" id="WP_272102196.1">
    <property type="nucleotide sequence ID" value="NZ_JAQNDK010000005.1"/>
</dbReference>
<dbReference type="InterPro" id="IPR052552">
    <property type="entry name" value="YeaO-like"/>
</dbReference>
<evidence type="ECO:0000256" key="1">
    <source>
        <dbReference type="SAM" id="MobiDB-lite"/>
    </source>
</evidence>
<evidence type="ECO:0000313" key="3">
    <source>
        <dbReference type="Proteomes" id="UP001217485"/>
    </source>
</evidence>
<sequence length="199" mass="22323">MANVRRRTATGRARTARVGAETADAVLLKRAYEQPEAADGYRVLVDRLWPRGVRKDTLAIDAWMKEVGPSDELRRSFGHDAARWEEFAARYREELRRQPASGLVDELVAQAKRGTLTLVYGAKDELHNQAVVLRERIEQRLRRARIRAPAAHVPAEATPRARDRALAAQHPTSSRGRALGATKARTSPARRTGPRVRSH</sequence>
<gene>
    <name evidence="2" type="ORF">POL72_40460</name>
</gene>
<dbReference type="EMBL" id="JAQNDK010000005">
    <property type="protein sequence ID" value="MDC0684067.1"/>
    <property type="molecule type" value="Genomic_DNA"/>
</dbReference>
<comment type="caution">
    <text evidence="2">The sequence shown here is derived from an EMBL/GenBank/DDBJ whole genome shotgun (WGS) entry which is preliminary data.</text>
</comment>
<proteinExistence type="predicted"/>